<dbReference type="SMART" id="SM00382">
    <property type="entry name" value="AAA"/>
    <property type="match status" value="1"/>
</dbReference>
<dbReference type="InterPro" id="IPR027417">
    <property type="entry name" value="P-loop_NTPase"/>
</dbReference>
<dbReference type="AlphaFoldDB" id="A0A1M5XCA8"/>
<comment type="subcellular location">
    <subcellularLocation>
        <location evidence="1">Cell membrane</location>
        <topology evidence="1">Peripheral membrane protein</topology>
    </subcellularLocation>
</comment>
<dbReference type="Pfam" id="PF00005">
    <property type="entry name" value="ABC_tran"/>
    <property type="match status" value="1"/>
</dbReference>
<dbReference type="Pfam" id="PF08352">
    <property type="entry name" value="oligo_HPY"/>
    <property type="match status" value="1"/>
</dbReference>
<evidence type="ECO:0000256" key="2">
    <source>
        <dbReference type="ARBA" id="ARBA00005417"/>
    </source>
</evidence>
<dbReference type="GO" id="GO:0016887">
    <property type="term" value="F:ATP hydrolysis activity"/>
    <property type="evidence" value="ECO:0007669"/>
    <property type="project" value="InterPro"/>
</dbReference>
<evidence type="ECO:0000256" key="1">
    <source>
        <dbReference type="ARBA" id="ARBA00004202"/>
    </source>
</evidence>
<dbReference type="PANTHER" id="PTHR43297:SF2">
    <property type="entry name" value="DIPEPTIDE TRANSPORT ATP-BINDING PROTEIN DPPD"/>
    <property type="match status" value="1"/>
</dbReference>
<keyword evidence="7" id="KW-0472">Membrane</keyword>
<evidence type="ECO:0000256" key="7">
    <source>
        <dbReference type="ARBA" id="ARBA00023136"/>
    </source>
</evidence>
<dbReference type="GO" id="GO:0005886">
    <property type="term" value="C:plasma membrane"/>
    <property type="evidence" value="ECO:0007669"/>
    <property type="project" value="UniProtKB-SubCell"/>
</dbReference>
<evidence type="ECO:0000313" key="9">
    <source>
        <dbReference type="EMBL" id="SHH96823.1"/>
    </source>
</evidence>
<keyword evidence="3" id="KW-0813">Transport</keyword>
<organism evidence="9 10">
    <name type="scientific">Sporobacter termitidis DSM 10068</name>
    <dbReference type="NCBI Taxonomy" id="1123282"/>
    <lineage>
        <taxon>Bacteria</taxon>
        <taxon>Bacillati</taxon>
        <taxon>Bacillota</taxon>
        <taxon>Clostridia</taxon>
        <taxon>Eubacteriales</taxon>
        <taxon>Oscillospiraceae</taxon>
        <taxon>Sporobacter</taxon>
    </lineage>
</organism>
<keyword evidence="4" id="KW-1003">Cell membrane</keyword>
<proteinExistence type="inferred from homology"/>
<dbReference type="SUPFAM" id="SSF52540">
    <property type="entry name" value="P-loop containing nucleoside triphosphate hydrolases"/>
    <property type="match status" value="1"/>
</dbReference>
<dbReference type="InterPro" id="IPR003439">
    <property type="entry name" value="ABC_transporter-like_ATP-bd"/>
</dbReference>
<reference evidence="9 10" key="1">
    <citation type="submission" date="2016-11" db="EMBL/GenBank/DDBJ databases">
        <authorList>
            <person name="Jaros S."/>
            <person name="Januszkiewicz K."/>
            <person name="Wedrychowicz H."/>
        </authorList>
    </citation>
    <scope>NUCLEOTIDE SEQUENCE [LARGE SCALE GENOMIC DNA]</scope>
    <source>
        <strain evidence="9 10">DSM 10068</strain>
    </source>
</reference>
<evidence type="ECO:0000256" key="3">
    <source>
        <dbReference type="ARBA" id="ARBA00022448"/>
    </source>
</evidence>
<keyword evidence="6 9" id="KW-0067">ATP-binding</keyword>
<dbReference type="PROSITE" id="PS00211">
    <property type="entry name" value="ABC_TRANSPORTER_1"/>
    <property type="match status" value="1"/>
</dbReference>
<dbReference type="NCBIfam" id="TIGR01727">
    <property type="entry name" value="oligo_HPY"/>
    <property type="match status" value="1"/>
</dbReference>
<comment type="similarity">
    <text evidence="2">Belongs to the ABC transporter superfamily.</text>
</comment>
<dbReference type="InterPro" id="IPR003593">
    <property type="entry name" value="AAA+_ATPase"/>
</dbReference>
<dbReference type="STRING" id="1123282.SAMN02745823_01652"/>
<dbReference type="InterPro" id="IPR013563">
    <property type="entry name" value="Oligopep_ABC_C"/>
</dbReference>
<protein>
    <submittedName>
        <fullName evidence="9">Oligopeptide transport system ATP-binding protein</fullName>
    </submittedName>
</protein>
<dbReference type="FunFam" id="3.40.50.300:FF:000016">
    <property type="entry name" value="Oligopeptide ABC transporter ATP-binding component"/>
    <property type="match status" value="1"/>
</dbReference>
<dbReference type="PROSITE" id="PS50893">
    <property type="entry name" value="ABC_TRANSPORTER_2"/>
    <property type="match status" value="1"/>
</dbReference>
<evidence type="ECO:0000313" key="10">
    <source>
        <dbReference type="Proteomes" id="UP000183995"/>
    </source>
</evidence>
<dbReference type="PANTHER" id="PTHR43297">
    <property type="entry name" value="OLIGOPEPTIDE TRANSPORT ATP-BINDING PROTEIN APPD"/>
    <property type="match status" value="1"/>
</dbReference>
<keyword evidence="10" id="KW-1185">Reference proteome</keyword>
<dbReference type="GO" id="GO:0005524">
    <property type="term" value="F:ATP binding"/>
    <property type="evidence" value="ECO:0007669"/>
    <property type="project" value="UniProtKB-KW"/>
</dbReference>
<dbReference type="GO" id="GO:0015833">
    <property type="term" value="P:peptide transport"/>
    <property type="evidence" value="ECO:0007669"/>
    <property type="project" value="InterPro"/>
</dbReference>
<evidence type="ECO:0000256" key="4">
    <source>
        <dbReference type="ARBA" id="ARBA00022475"/>
    </source>
</evidence>
<dbReference type="InterPro" id="IPR017871">
    <property type="entry name" value="ABC_transporter-like_CS"/>
</dbReference>
<accession>A0A1M5XCA8</accession>
<dbReference type="CDD" id="cd03257">
    <property type="entry name" value="ABC_NikE_OppD_transporters"/>
    <property type="match status" value="1"/>
</dbReference>
<feature type="domain" description="ABC transporter" evidence="8">
    <location>
        <begin position="5"/>
        <end position="258"/>
    </location>
</feature>
<keyword evidence="5" id="KW-0547">Nucleotide-binding</keyword>
<dbReference type="Gene3D" id="3.40.50.300">
    <property type="entry name" value="P-loop containing nucleotide triphosphate hydrolases"/>
    <property type="match status" value="1"/>
</dbReference>
<gene>
    <name evidence="9" type="ORF">SAMN02745823_01652</name>
</gene>
<dbReference type="Proteomes" id="UP000183995">
    <property type="component" value="Unassembled WGS sequence"/>
</dbReference>
<evidence type="ECO:0000256" key="5">
    <source>
        <dbReference type="ARBA" id="ARBA00022741"/>
    </source>
</evidence>
<evidence type="ECO:0000256" key="6">
    <source>
        <dbReference type="ARBA" id="ARBA00022840"/>
    </source>
</evidence>
<dbReference type="InterPro" id="IPR050388">
    <property type="entry name" value="ABC_Ni/Peptide_Import"/>
</dbReference>
<name>A0A1M5XCA8_9FIRM</name>
<dbReference type="EMBL" id="FQXV01000005">
    <property type="protein sequence ID" value="SHH96823.1"/>
    <property type="molecule type" value="Genomic_DNA"/>
</dbReference>
<dbReference type="RefSeq" id="WP_073077653.1">
    <property type="nucleotide sequence ID" value="NZ_FQXV01000005.1"/>
</dbReference>
<evidence type="ECO:0000259" key="8">
    <source>
        <dbReference type="PROSITE" id="PS50893"/>
    </source>
</evidence>
<dbReference type="OrthoDB" id="9784332at2"/>
<sequence length="326" mass="36129">MERLLTVSGLTTEFRTERGIVKAVNNVSYHVDEGEIIGLVGESGCGKSVSQLSVMQLVPNPPGKIVAGSAEFEGEDILKHARNSREMCAIRGGKISMVFQEPMTSLNPAMTIGRQMSEVMIEHLGIDRKEARERSIDMLRQVGIPDPSKRIDDYPHQLSGGMRQRVMVGMAMLCHPKLIIADEATTALDATIQAQLLELLYEMVNKYHTALVMVTHNLGIVARYAHRINVMYAGRIVESGTVREIWANPLHPYTEGLLSCVPKLGERLVPIKGMPPSLINRPATCPFLPRCRRRTKRCFTAPAHELEHVEGEHYVTCPSKLGGGEK</sequence>